<proteinExistence type="predicted"/>
<dbReference type="GO" id="GO:0008168">
    <property type="term" value="F:methyltransferase activity"/>
    <property type="evidence" value="ECO:0007669"/>
    <property type="project" value="UniProtKB-KW"/>
</dbReference>
<dbReference type="EMBL" id="SHAH01000014">
    <property type="protein sequence ID" value="RZO77426.1"/>
    <property type="molecule type" value="Genomic_DNA"/>
</dbReference>
<evidence type="ECO:0000313" key="4">
    <source>
        <dbReference type="Proteomes" id="UP000320404"/>
    </source>
</evidence>
<dbReference type="SUPFAM" id="SSF53335">
    <property type="entry name" value="S-adenosyl-L-methionine-dependent methyltransferases"/>
    <property type="match status" value="1"/>
</dbReference>
<keyword evidence="1 3" id="KW-0808">Transferase</keyword>
<protein>
    <submittedName>
        <fullName evidence="3">Class I SAM-dependent methyltransferase</fullName>
    </submittedName>
</protein>
<accession>A0A520S4M4</accession>
<dbReference type="CDD" id="cd02440">
    <property type="entry name" value="AdoMet_MTases"/>
    <property type="match status" value="1"/>
</dbReference>
<evidence type="ECO:0000313" key="3">
    <source>
        <dbReference type="EMBL" id="RZO77426.1"/>
    </source>
</evidence>
<comment type="caution">
    <text evidence="3">The sequence shown here is derived from an EMBL/GenBank/DDBJ whole genome shotgun (WGS) entry which is preliminary data.</text>
</comment>
<dbReference type="Pfam" id="PF13649">
    <property type="entry name" value="Methyltransf_25"/>
    <property type="match status" value="1"/>
</dbReference>
<feature type="domain" description="Methyltransferase" evidence="2">
    <location>
        <begin position="50"/>
        <end position="139"/>
    </location>
</feature>
<dbReference type="AlphaFoldDB" id="A0A520S4M4"/>
<dbReference type="PANTHER" id="PTHR43861">
    <property type="entry name" value="TRANS-ACONITATE 2-METHYLTRANSFERASE-RELATED"/>
    <property type="match status" value="1"/>
</dbReference>
<sequence>MPKSPPTPVETGEIYDQITQLWTSDKFDRSNGIAVHEYAIAFTQRRRRALDVGCGCSGRFIELLQGHGFAPIGIDISWQMIALARQRHPEVQLHHADICNWELPTTYDFITAWDSIWHVPLSAQKAVFTKLVKGLAEDGVLIFSCGGTDEVGELYDSTMGPEVYYGSLGVNVILALLDELGCRIRHVEFDQYPELHVCIIAQKSSNLASRALD</sequence>
<dbReference type="InterPro" id="IPR041698">
    <property type="entry name" value="Methyltransf_25"/>
</dbReference>
<keyword evidence="3" id="KW-0489">Methyltransferase</keyword>
<evidence type="ECO:0000256" key="1">
    <source>
        <dbReference type="ARBA" id="ARBA00022679"/>
    </source>
</evidence>
<reference evidence="3 4" key="1">
    <citation type="submission" date="2019-02" db="EMBL/GenBank/DDBJ databases">
        <title>Prokaryotic population dynamics and viral predation in marine succession experiment using metagenomics: the confinement effect.</title>
        <authorList>
            <person name="Haro-Moreno J.M."/>
            <person name="Rodriguez-Valera F."/>
            <person name="Lopez-Perez M."/>
        </authorList>
    </citation>
    <scope>NUCLEOTIDE SEQUENCE [LARGE SCALE GENOMIC DNA]</scope>
    <source>
        <strain evidence="3">MED-G158</strain>
    </source>
</reference>
<organism evidence="3 4">
    <name type="scientific">OM182 bacterium</name>
    <dbReference type="NCBI Taxonomy" id="2510334"/>
    <lineage>
        <taxon>Bacteria</taxon>
        <taxon>Pseudomonadati</taxon>
        <taxon>Pseudomonadota</taxon>
        <taxon>Gammaproteobacteria</taxon>
        <taxon>OMG group</taxon>
        <taxon>OM182 clade</taxon>
    </lineage>
</organism>
<dbReference type="Proteomes" id="UP000320404">
    <property type="component" value="Unassembled WGS sequence"/>
</dbReference>
<dbReference type="Gene3D" id="3.40.50.150">
    <property type="entry name" value="Vaccinia Virus protein VP39"/>
    <property type="match status" value="1"/>
</dbReference>
<dbReference type="InterPro" id="IPR029063">
    <property type="entry name" value="SAM-dependent_MTases_sf"/>
</dbReference>
<gene>
    <name evidence="3" type="ORF">EVA69_01735</name>
</gene>
<evidence type="ECO:0000259" key="2">
    <source>
        <dbReference type="Pfam" id="PF13649"/>
    </source>
</evidence>
<name>A0A520S4M4_9GAMM</name>
<dbReference type="GO" id="GO:0032259">
    <property type="term" value="P:methylation"/>
    <property type="evidence" value="ECO:0007669"/>
    <property type="project" value="UniProtKB-KW"/>
</dbReference>